<evidence type="ECO:0000256" key="8">
    <source>
        <dbReference type="ARBA" id="ARBA00062683"/>
    </source>
</evidence>
<dbReference type="FunFam" id="3.30.160.20:FF:000022">
    <property type="entry name" value="28S ribosomal protein S5, mitochondrial"/>
    <property type="match status" value="1"/>
</dbReference>
<evidence type="ECO:0000256" key="6">
    <source>
        <dbReference type="ARBA" id="ARBA00039335"/>
    </source>
</evidence>
<evidence type="ECO:0000313" key="12">
    <source>
        <dbReference type="EMBL" id="CAG4642510.1"/>
    </source>
</evidence>
<feature type="domain" description="S5 DRBM" evidence="11">
    <location>
        <begin position="203"/>
        <end position="267"/>
    </location>
</feature>
<dbReference type="Gene3D" id="3.30.230.10">
    <property type="match status" value="1"/>
</dbReference>
<dbReference type="Pfam" id="PF00333">
    <property type="entry name" value="Ribosomal_S5"/>
    <property type="match status" value="1"/>
</dbReference>
<keyword evidence="4" id="KW-0496">Mitochondrion</keyword>
<proteinExistence type="inferred from homology"/>
<dbReference type="PANTHER" id="PTHR48277">
    <property type="entry name" value="MITOCHONDRIAL RIBOSOMAL PROTEIN S5"/>
    <property type="match status" value="1"/>
</dbReference>
<dbReference type="PROSITE" id="PS50881">
    <property type="entry name" value="S5_DSRBD"/>
    <property type="match status" value="1"/>
</dbReference>
<evidence type="ECO:0000256" key="3">
    <source>
        <dbReference type="ARBA" id="ARBA00022980"/>
    </source>
</evidence>
<keyword evidence="3 9" id="KW-0689">Ribosomal protein</keyword>
<evidence type="ECO:0000256" key="10">
    <source>
        <dbReference type="RuleBase" id="RU003823"/>
    </source>
</evidence>
<dbReference type="InterPro" id="IPR013810">
    <property type="entry name" value="Ribosomal_uS5_N"/>
</dbReference>
<dbReference type="GO" id="GO:0005763">
    <property type="term" value="C:mitochondrial small ribosomal subunit"/>
    <property type="evidence" value="ECO:0007669"/>
    <property type="project" value="UniProtKB-ARBA"/>
</dbReference>
<comment type="similarity">
    <text evidence="2 10">Belongs to the universal ribosomal protein uS5 family.</text>
</comment>
<dbReference type="GO" id="GO:0003723">
    <property type="term" value="F:RNA binding"/>
    <property type="evidence" value="ECO:0007669"/>
    <property type="project" value="InterPro"/>
</dbReference>
<dbReference type="GO" id="GO:0006412">
    <property type="term" value="P:translation"/>
    <property type="evidence" value="ECO:0007669"/>
    <property type="project" value="InterPro"/>
</dbReference>
<comment type="subunit">
    <text evidence="8">Component of the mitochondrial ribosome small subunit (28S) which comprises a 12S rRNA and about 30 distinct proteins.</text>
</comment>
<name>A0A9N6WQ03_9CRUS</name>
<organism evidence="12">
    <name type="scientific">Evadne anonyx</name>
    <dbReference type="NCBI Taxonomy" id="141404"/>
    <lineage>
        <taxon>Eukaryota</taxon>
        <taxon>Metazoa</taxon>
        <taxon>Ecdysozoa</taxon>
        <taxon>Arthropoda</taxon>
        <taxon>Crustacea</taxon>
        <taxon>Branchiopoda</taxon>
        <taxon>Diplostraca</taxon>
        <taxon>Cladocera</taxon>
        <taxon>Onychopoda</taxon>
        <taxon>Podonidae</taxon>
        <taxon>Evadne</taxon>
    </lineage>
</organism>
<dbReference type="GO" id="GO:0003735">
    <property type="term" value="F:structural constituent of ribosome"/>
    <property type="evidence" value="ECO:0007669"/>
    <property type="project" value="UniProtKB-UniRule"/>
</dbReference>
<dbReference type="SUPFAM" id="SSF54768">
    <property type="entry name" value="dsRNA-binding domain-like"/>
    <property type="match status" value="1"/>
</dbReference>
<evidence type="ECO:0000256" key="5">
    <source>
        <dbReference type="ARBA" id="ARBA00023274"/>
    </source>
</evidence>
<dbReference type="Pfam" id="PF21251">
    <property type="entry name" value="Ribosomal_uS5m_N"/>
    <property type="match status" value="1"/>
</dbReference>
<evidence type="ECO:0000256" key="4">
    <source>
        <dbReference type="ARBA" id="ARBA00023128"/>
    </source>
</evidence>
<dbReference type="AlphaFoldDB" id="A0A9N6WQ03"/>
<dbReference type="GO" id="GO:0005743">
    <property type="term" value="C:mitochondrial inner membrane"/>
    <property type="evidence" value="ECO:0007669"/>
    <property type="project" value="UniProtKB-ARBA"/>
</dbReference>
<gene>
    <name evidence="12" type="primary">EOG090X0689</name>
</gene>
<dbReference type="InterPro" id="IPR020568">
    <property type="entry name" value="Ribosomal_Su5_D2-typ_SF"/>
</dbReference>
<evidence type="ECO:0000256" key="9">
    <source>
        <dbReference type="PROSITE-ProRule" id="PRU00268"/>
    </source>
</evidence>
<sequence>MAYVGSGPHSQGPAENMAGLLKITSRVLRISQTLVASTRNNYVLQAPNPLNSLNYNGSLVSNIHNPITVAIRHTSFFNRLPAEMLWKGVLSVSNAGKKRGRGKGAGKKNARNLNRGQAIGVGVNNMLWPGLNSPVMKGKELMQQAKLPEDPDRQARLLNVRDNLGGFKMLKLNPLERGWSGVKLPGRSLGPPDPIGEDSFEGFDTKVLEFKTVSNMSGNLGRTRRASAFVITGNNNGLAGFALAKANMGQTALRKAKNRCAQKLIFVERYNEHTVLHDFFTQFGKTKIFVQKKPEGYGLVCHRALRTICQVIGIKDLYAKVEGSTRNIQNLTKAFMLGLIQQKTYNKIAEESQLNVVELRKECEDFPCIIAKPSQVKSTKTTNQSDFSLFLMEGKVPSQKKKYPLFFKKLPSWQVHLSKTVRFRNHNQVRTNLVSEYGEVRSFLADKYPECRKIKYVKQKAEEDDD</sequence>
<evidence type="ECO:0000256" key="2">
    <source>
        <dbReference type="ARBA" id="ARBA00008945"/>
    </source>
</evidence>
<dbReference type="FunFam" id="3.30.230.10:FF:000002">
    <property type="entry name" value="30S ribosomal protein S5"/>
    <property type="match status" value="1"/>
</dbReference>
<dbReference type="InterPro" id="IPR048584">
    <property type="entry name" value="Ribosomal_uS5m_N"/>
</dbReference>
<reference evidence="12" key="1">
    <citation type="submission" date="2021-04" db="EMBL/GenBank/DDBJ databases">
        <authorList>
            <person name="Cornetti L."/>
        </authorList>
    </citation>
    <scope>NUCLEOTIDE SEQUENCE</scope>
</reference>
<evidence type="ECO:0000256" key="1">
    <source>
        <dbReference type="ARBA" id="ARBA00004173"/>
    </source>
</evidence>
<dbReference type="SUPFAM" id="SSF54211">
    <property type="entry name" value="Ribosomal protein S5 domain 2-like"/>
    <property type="match status" value="1"/>
</dbReference>
<keyword evidence="5 9" id="KW-0687">Ribonucleoprotein</keyword>
<comment type="subcellular location">
    <subcellularLocation>
        <location evidence="1">Mitochondrion</location>
    </subcellularLocation>
</comment>
<dbReference type="InterPro" id="IPR014721">
    <property type="entry name" value="Ribsml_uS5_D2-typ_fold_subgr"/>
</dbReference>
<evidence type="ECO:0000259" key="11">
    <source>
        <dbReference type="PROSITE" id="PS50881"/>
    </source>
</evidence>
<dbReference type="EMBL" id="OC985855">
    <property type="protein sequence ID" value="CAG4642510.1"/>
    <property type="molecule type" value="Genomic_DNA"/>
</dbReference>
<dbReference type="InterPro" id="IPR000851">
    <property type="entry name" value="Ribosomal_uS5"/>
</dbReference>
<dbReference type="InterPro" id="IPR005324">
    <property type="entry name" value="Ribosomal_uS5_C"/>
</dbReference>
<evidence type="ECO:0000256" key="7">
    <source>
        <dbReference type="ARBA" id="ARBA00041606"/>
    </source>
</evidence>
<dbReference type="Gene3D" id="3.30.160.20">
    <property type="match status" value="1"/>
</dbReference>
<dbReference type="Pfam" id="PF03719">
    <property type="entry name" value="Ribosomal_S5_C"/>
    <property type="match status" value="1"/>
</dbReference>
<accession>A0A9N6WQ03</accession>
<dbReference type="PANTHER" id="PTHR48277:SF1">
    <property type="entry name" value="MITOCHONDRIAL RIBOSOMAL PROTEIN S5"/>
    <property type="match status" value="1"/>
</dbReference>
<protein>
    <recommendedName>
        <fullName evidence="6">Small ribosomal subunit protein uS5m</fullName>
    </recommendedName>
    <alternativeName>
        <fullName evidence="7">28S ribosomal protein S5, mitochondrial</fullName>
    </alternativeName>
</protein>